<name>A0ABD6AG90_9EURY</name>
<evidence type="ECO:0000313" key="2">
    <source>
        <dbReference type="EMBL" id="MFC7319220.1"/>
    </source>
</evidence>
<protein>
    <submittedName>
        <fullName evidence="2">Zn-ribbon domain-containing OB-fold protein</fullName>
    </submittedName>
</protein>
<evidence type="ECO:0000256" key="1">
    <source>
        <dbReference type="SAM" id="MobiDB-lite"/>
    </source>
</evidence>
<comment type="caution">
    <text evidence="2">The sequence shown here is derived from an EMBL/GenBank/DDBJ whole genome shotgun (WGS) entry which is preliminary data.</text>
</comment>
<organism evidence="2 3">
    <name type="scientific">Halomarina halobia</name>
    <dbReference type="NCBI Taxonomy" id="3033386"/>
    <lineage>
        <taxon>Archaea</taxon>
        <taxon>Methanobacteriati</taxon>
        <taxon>Methanobacteriota</taxon>
        <taxon>Stenosarchaea group</taxon>
        <taxon>Halobacteria</taxon>
        <taxon>Halobacteriales</taxon>
        <taxon>Natronomonadaceae</taxon>
        <taxon>Halomarina</taxon>
    </lineage>
</organism>
<dbReference type="RefSeq" id="WP_276306807.1">
    <property type="nucleotide sequence ID" value="NZ_CP119994.1"/>
</dbReference>
<gene>
    <name evidence="2" type="ORF">ACFQPE_20845</name>
</gene>
<evidence type="ECO:0000313" key="3">
    <source>
        <dbReference type="Proteomes" id="UP001596547"/>
    </source>
</evidence>
<dbReference type="EMBL" id="JBHTBF010000004">
    <property type="protein sequence ID" value="MFC7319220.1"/>
    <property type="molecule type" value="Genomic_DNA"/>
</dbReference>
<sequence length="157" mass="17113">MSGPRYERTKRQDQRLVGFECRDCGWVSFPEEKRTCKRCGSAPADFEAVQLAERGEIKTFVVQQYLPDDIETPQPVAIVDLPQVDGSGESARAYGLLTETHLEEIDVGTEVEARFRELFADGSRPINSFKFGVPRATKGGGGGANTDAGGRDGGDGR</sequence>
<proteinExistence type="predicted"/>
<dbReference type="GeneID" id="79318043"/>
<feature type="region of interest" description="Disordered" evidence="1">
    <location>
        <begin position="124"/>
        <end position="157"/>
    </location>
</feature>
<reference evidence="2 3" key="1">
    <citation type="journal article" date="2019" name="Int. J. Syst. Evol. Microbiol.">
        <title>The Global Catalogue of Microorganisms (GCM) 10K type strain sequencing project: providing services to taxonomists for standard genome sequencing and annotation.</title>
        <authorList>
            <consortium name="The Broad Institute Genomics Platform"/>
            <consortium name="The Broad Institute Genome Sequencing Center for Infectious Disease"/>
            <person name="Wu L."/>
            <person name="Ma J."/>
        </authorList>
    </citation>
    <scope>NUCLEOTIDE SEQUENCE [LARGE SCALE GENOMIC DNA]</scope>
    <source>
        <strain evidence="2 3">PSR21</strain>
    </source>
</reference>
<dbReference type="SUPFAM" id="SSF50249">
    <property type="entry name" value="Nucleic acid-binding proteins"/>
    <property type="match status" value="1"/>
</dbReference>
<dbReference type="PANTHER" id="PTHR34075">
    <property type="entry name" value="BLR3430 PROTEIN"/>
    <property type="match status" value="1"/>
</dbReference>
<dbReference type="Proteomes" id="UP001596547">
    <property type="component" value="Unassembled WGS sequence"/>
</dbReference>
<dbReference type="PANTHER" id="PTHR34075:SF5">
    <property type="entry name" value="BLR3430 PROTEIN"/>
    <property type="match status" value="1"/>
</dbReference>
<accession>A0ABD6AG90</accession>
<dbReference type="InterPro" id="IPR012340">
    <property type="entry name" value="NA-bd_OB-fold"/>
</dbReference>
<dbReference type="AlphaFoldDB" id="A0ABD6AG90"/>
<keyword evidence="3" id="KW-1185">Reference proteome</keyword>
<dbReference type="InterPro" id="IPR052513">
    <property type="entry name" value="Thioester_dehydratase-like"/>
</dbReference>